<dbReference type="Pfam" id="PF13844">
    <property type="entry name" value="Glyco_transf_41"/>
    <property type="match status" value="2"/>
</dbReference>
<evidence type="ECO:0000256" key="5">
    <source>
        <dbReference type="ARBA" id="ARBA00022679"/>
    </source>
</evidence>
<keyword evidence="6" id="KW-0677">Repeat</keyword>
<keyword evidence="5" id="KW-0808">Transferase</keyword>
<accession>A0ABZ0EMU6</accession>
<evidence type="ECO:0000256" key="9">
    <source>
        <dbReference type="SAM" id="MobiDB-lite"/>
    </source>
</evidence>
<keyword evidence="4" id="KW-0328">Glycosyltransferase</keyword>
<evidence type="ECO:0000256" key="2">
    <source>
        <dbReference type="ARBA" id="ARBA00005386"/>
    </source>
</evidence>
<dbReference type="Proteomes" id="UP001302652">
    <property type="component" value="Chromosome 1"/>
</dbReference>
<dbReference type="PANTHER" id="PTHR44835">
    <property type="entry name" value="UDP-N-ACETYLGLUCOSAMINE--PEPTIDE N-ACETYLGLUCOSAMINYLTRANSFERASE SPINDLY-RELATED"/>
    <property type="match status" value="1"/>
</dbReference>
<dbReference type="InterPro" id="IPR051939">
    <property type="entry name" value="Glycosyltr_41/O-GlcNAc_trsf"/>
</dbReference>
<evidence type="ECO:0000256" key="1">
    <source>
        <dbReference type="ARBA" id="ARBA00004922"/>
    </source>
</evidence>
<evidence type="ECO:0000313" key="12">
    <source>
        <dbReference type="Proteomes" id="UP001302652"/>
    </source>
</evidence>
<evidence type="ECO:0000313" key="11">
    <source>
        <dbReference type="EMBL" id="WOD17916.1"/>
    </source>
</evidence>
<dbReference type="InterPro" id="IPR029489">
    <property type="entry name" value="OGT/SEC/SPY_C"/>
</dbReference>
<feature type="region of interest" description="Disordered" evidence="9">
    <location>
        <begin position="753"/>
        <end position="774"/>
    </location>
</feature>
<comment type="similarity">
    <text evidence="2">Belongs to the glycosyltransferase 41 family. O-GlcNAc transferase subfamily.</text>
</comment>
<dbReference type="SMART" id="SM00028">
    <property type="entry name" value="TPR"/>
    <property type="match status" value="4"/>
</dbReference>
<dbReference type="Pfam" id="PF14559">
    <property type="entry name" value="TPR_19"/>
    <property type="match status" value="1"/>
</dbReference>
<feature type="repeat" description="TPR" evidence="8">
    <location>
        <begin position="301"/>
        <end position="334"/>
    </location>
</feature>
<dbReference type="PROSITE" id="PS50005">
    <property type="entry name" value="TPR"/>
    <property type="match status" value="3"/>
</dbReference>
<name>A0ABZ0EMU6_9BURK</name>
<comment type="pathway">
    <text evidence="1">Protein modification; protein glycosylation.</text>
</comment>
<evidence type="ECO:0000259" key="10">
    <source>
        <dbReference type="Pfam" id="PF13844"/>
    </source>
</evidence>
<gene>
    <name evidence="11" type="ORF">RW095_34650</name>
</gene>
<dbReference type="EMBL" id="CP136513">
    <property type="protein sequence ID" value="WOD17916.1"/>
    <property type="molecule type" value="Genomic_DNA"/>
</dbReference>
<dbReference type="Gene3D" id="1.25.40.10">
    <property type="entry name" value="Tetratricopeptide repeat domain"/>
    <property type="match status" value="3"/>
</dbReference>
<dbReference type="EC" id="2.4.1.255" evidence="3"/>
<protein>
    <recommendedName>
        <fullName evidence="3">protein O-GlcNAc transferase</fullName>
        <ecNumber evidence="3">2.4.1.255</ecNumber>
    </recommendedName>
</protein>
<evidence type="ECO:0000256" key="6">
    <source>
        <dbReference type="ARBA" id="ARBA00022737"/>
    </source>
</evidence>
<dbReference type="Gene3D" id="3.40.50.11380">
    <property type="match status" value="1"/>
</dbReference>
<dbReference type="Pfam" id="PF13424">
    <property type="entry name" value="TPR_12"/>
    <property type="match status" value="1"/>
</dbReference>
<dbReference type="InterPro" id="IPR019734">
    <property type="entry name" value="TPR_rpt"/>
</dbReference>
<evidence type="ECO:0000256" key="7">
    <source>
        <dbReference type="ARBA" id="ARBA00022803"/>
    </source>
</evidence>
<proteinExistence type="inferred from homology"/>
<reference evidence="11 12" key="1">
    <citation type="submission" date="2023-10" db="EMBL/GenBank/DDBJ databases">
        <title>Surface-active antibiotics is a multifunctional adaptation for post-fire microbes.</title>
        <authorList>
            <person name="Liu M.D."/>
            <person name="Du Y."/>
            <person name="Koupaei S.K."/>
            <person name="Kim N.R."/>
            <person name="Zhang W."/>
            <person name="Traxler M.F."/>
        </authorList>
    </citation>
    <scope>NUCLEOTIDE SEQUENCE [LARGE SCALE GENOMIC DNA]</scope>
    <source>
        <strain evidence="11 12">F3</strain>
    </source>
</reference>
<evidence type="ECO:0000256" key="4">
    <source>
        <dbReference type="ARBA" id="ARBA00022676"/>
    </source>
</evidence>
<evidence type="ECO:0000256" key="3">
    <source>
        <dbReference type="ARBA" id="ARBA00011970"/>
    </source>
</evidence>
<keyword evidence="7 8" id="KW-0802">TPR repeat</keyword>
<dbReference type="SUPFAM" id="SSF53756">
    <property type="entry name" value="UDP-Glycosyltransferase/glycogen phosphorylase"/>
    <property type="match status" value="1"/>
</dbReference>
<feature type="domain" description="O-GlcNAc transferase C-terminal" evidence="10">
    <location>
        <begin position="553"/>
        <end position="725"/>
    </location>
</feature>
<dbReference type="Gene3D" id="3.40.50.2000">
    <property type="entry name" value="Glycogen Phosphorylase B"/>
    <property type="match status" value="1"/>
</dbReference>
<keyword evidence="12" id="KW-1185">Reference proteome</keyword>
<feature type="repeat" description="TPR" evidence="8">
    <location>
        <begin position="199"/>
        <end position="232"/>
    </location>
</feature>
<sequence>MQAAIAEHQNGALDSAEMLYRTILEARPHYGDANYNLGLVAVQRGQFEAALPHLEAAVGGNPDQGQYWASYIDALRRAGQTSAGWLMLEVAQQRGLRGSAVDALVHLLAQTEAHAPASPPVISVASNVAHAEPDNVGAVPQSGSTPTSSKQRTTATRGAKNSAPSPRQMEEVVMLFNSGRIAEAAAAAQSLTKHFPTHPIGWRVLGVAMHALGRHDDAVEPLRQAVELDANDIQAGGVLADILRMNGAFDEAEGLSRRLLALNPVYVEAHRVLGMILHAQGRLGEAEASCRRAIELWPDASETHNTLGTVHLDQGRTLDAEACFRRALEIQPDNAFAHHNILFCLSHNREIDAAALFAQHCHFAQQFEAPLRPAWPRHTNPRDPARQLRIGLVSADLFHHAVSTFVEPVLAHLAGNEHLSLHVYYNFTREDQITQRLHGYVSTWQSVWGMSDAALAEKIRADGIDILIDLSGHTARNRLLTFARKPAPIQASWIGYPGTTGLAAVDYYLADRFLVPAGFEDQFTEKIARLPAVAPFQPPAVSPPINLLPALRNGYVTFGSFNRLNKLHPDVIALWAKLLRALPDARMVVGGMPEDGSDGGLGEWFAAEGIARERLDFRPRAALAAYMQQHHHVDICLDTFPYAGGTTTLHALWMGLPTITLPGSTAASRGGPMSLAQVGLDAFIAQDKEDFVQKGLYWASNLSELAELRTGLRERCAQSAMFQPATIAAGLAGALRVMWQRWCAGEPPVSFDAPLPGHPADTRQAQPVAATDDA</sequence>
<evidence type="ECO:0000256" key="8">
    <source>
        <dbReference type="PROSITE-ProRule" id="PRU00339"/>
    </source>
</evidence>
<feature type="region of interest" description="Disordered" evidence="9">
    <location>
        <begin position="133"/>
        <end position="167"/>
    </location>
</feature>
<dbReference type="SUPFAM" id="SSF48452">
    <property type="entry name" value="TPR-like"/>
    <property type="match status" value="1"/>
</dbReference>
<feature type="compositionally biased region" description="Polar residues" evidence="9">
    <location>
        <begin position="141"/>
        <end position="156"/>
    </location>
</feature>
<dbReference type="PANTHER" id="PTHR44835:SF1">
    <property type="entry name" value="PROTEIN O-GLCNAC TRANSFERASE"/>
    <property type="match status" value="1"/>
</dbReference>
<feature type="repeat" description="TPR" evidence="8">
    <location>
        <begin position="31"/>
        <end position="64"/>
    </location>
</feature>
<dbReference type="InterPro" id="IPR011990">
    <property type="entry name" value="TPR-like_helical_dom_sf"/>
</dbReference>
<feature type="domain" description="O-GlcNAc transferase C-terminal" evidence="10">
    <location>
        <begin position="336"/>
        <end position="531"/>
    </location>
</feature>
<dbReference type="RefSeq" id="WP_317020305.1">
    <property type="nucleotide sequence ID" value="NZ_CP136513.1"/>
</dbReference>
<dbReference type="Pfam" id="PF13432">
    <property type="entry name" value="TPR_16"/>
    <property type="match status" value="1"/>
</dbReference>
<organism evidence="11 12">
    <name type="scientific">Paraburkholderia kirstenboschensis</name>
    <dbReference type="NCBI Taxonomy" id="1245436"/>
    <lineage>
        <taxon>Bacteria</taxon>
        <taxon>Pseudomonadati</taxon>
        <taxon>Pseudomonadota</taxon>
        <taxon>Betaproteobacteria</taxon>
        <taxon>Burkholderiales</taxon>
        <taxon>Burkholderiaceae</taxon>
        <taxon>Paraburkholderia</taxon>
    </lineage>
</organism>